<reference evidence="1" key="1">
    <citation type="submission" date="2018-05" db="EMBL/GenBank/DDBJ databases">
        <authorList>
            <person name="Lanie J.A."/>
            <person name="Ng W.-L."/>
            <person name="Kazmierczak K.M."/>
            <person name="Andrzejewski T.M."/>
            <person name="Davidsen T.M."/>
            <person name="Wayne K.J."/>
            <person name="Tettelin H."/>
            <person name="Glass J.I."/>
            <person name="Rusch D."/>
            <person name="Podicherti R."/>
            <person name="Tsui H.-C.T."/>
            <person name="Winkler M.E."/>
        </authorList>
    </citation>
    <scope>NUCLEOTIDE SEQUENCE</scope>
</reference>
<dbReference type="AlphaFoldDB" id="A0A382LR78"/>
<gene>
    <name evidence="1" type="ORF">METZ01_LOCUS291920</name>
</gene>
<proteinExistence type="predicted"/>
<evidence type="ECO:0008006" key="2">
    <source>
        <dbReference type="Google" id="ProtNLM"/>
    </source>
</evidence>
<organism evidence="1">
    <name type="scientific">marine metagenome</name>
    <dbReference type="NCBI Taxonomy" id="408172"/>
    <lineage>
        <taxon>unclassified sequences</taxon>
        <taxon>metagenomes</taxon>
        <taxon>ecological metagenomes</taxon>
    </lineage>
</organism>
<accession>A0A382LR78</accession>
<dbReference type="SUPFAM" id="SSF52540">
    <property type="entry name" value="P-loop containing nucleoside triphosphate hydrolases"/>
    <property type="match status" value="1"/>
</dbReference>
<dbReference type="Gene3D" id="3.40.50.300">
    <property type="entry name" value="P-loop containing nucleotide triphosphate hydrolases"/>
    <property type="match status" value="1"/>
</dbReference>
<dbReference type="EMBL" id="UINC01088648">
    <property type="protein sequence ID" value="SVC39066.1"/>
    <property type="molecule type" value="Genomic_DNA"/>
</dbReference>
<protein>
    <recommendedName>
        <fullName evidence="2">Deoxynucleoside kinase domain-containing protein</fullName>
    </recommendedName>
</protein>
<dbReference type="InterPro" id="IPR027417">
    <property type="entry name" value="P-loop_NTPase"/>
</dbReference>
<name>A0A382LR78_9ZZZZ</name>
<sequence>MRCVFVGIEYAGKSTLIDLLTAYYRQRSLRVHGDDHFTIPDSTLSPESRAAYVNYPNDVKERLQRMQIQYHVEVIRNYDHVMISGWHIEEAIYSDVYGEDPEHPYYPRYGYGHQRLYEVQVLESRLPDVVLIHVTASDKKIRERLASQPHEYPIIKTADVPDLKKRFADEVEKSLFTHKGLLIEIDTTDSTPQQSLDELLLKSEPLITQGELALRQLSVADGSYEVVYENGVRRMVPKDE</sequence>
<evidence type="ECO:0000313" key="1">
    <source>
        <dbReference type="EMBL" id="SVC39066.1"/>
    </source>
</evidence>